<accession>W4G398</accession>
<evidence type="ECO:0000313" key="4">
    <source>
        <dbReference type="EMBL" id="ETV73524.1"/>
    </source>
</evidence>
<dbReference type="GeneID" id="20813644"/>
<gene>
    <name evidence="4" type="ORF">H257_11648</name>
</gene>
<dbReference type="OrthoDB" id="166451at2759"/>
<keyword evidence="2" id="KW-0479">Metal-binding</keyword>
<reference evidence="4" key="1">
    <citation type="submission" date="2013-12" db="EMBL/GenBank/DDBJ databases">
        <title>The Genome Sequence of Aphanomyces astaci APO3.</title>
        <authorList>
            <consortium name="The Broad Institute Genomics Platform"/>
            <person name="Russ C."/>
            <person name="Tyler B."/>
            <person name="van West P."/>
            <person name="Dieguez-Uribeondo J."/>
            <person name="Young S.K."/>
            <person name="Zeng Q."/>
            <person name="Gargeya S."/>
            <person name="Fitzgerald M."/>
            <person name="Abouelleil A."/>
            <person name="Alvarado L."/>
            <person name="Chapman S.B."/>
            <person name="Gainer-Dewar J."/>
            <person name="Goldberg J."/>
            <person name="Griggs A."/>
            <person name="Gujja S."/>
            <person name="Hansen M."/>
            <person name="Howarth C."/>
            <person name="Imamovic A."/>
            <person name="Ireland A."/>
            <person name="Larimer J."/>
            <person name="McCowan C."/>
            <person name="Murphy C."/>
            <person name="Pearson M."/>
            <person name="Poon T.W."/>
            <person name="Priest M."/>
            <person name="Roberts A."/>
            <person name="Saif S."/>
            <person name="Shea T."/>
            <person name="Sykes S."/>
            <person name="Wortman J."/>
            <person name="Nusbaum C."/>
            <person name="Birren B."/>
        </authorList>
    </citation>
    <scope>NUCLEOTIDE SEQUENCE [LARGE SCALE GENOMIC DNA]</scope>
    <source>
        <strain evidence="4">APO3</strain>
    </source>
</reference>
<feature type="domain" description="DDE Tnp4" evidence="3">
    <location>
        <begin position="110"/>
        <end position="262"/>
    </location>
</feature>
<dbReference type="Pfam" id="PF13359">
    <property type="entry name" value="DDE_Tnp_4"/>
    <property type="match status" value="1"/>
</dbReference>
<protein>
    <recommendedName>
        <fullName evidence="3">DDE Tnp4 domain-containing protein</fullName>
    </recommendedName>
</protein>
<organism evidence="4">
    <name type="scientific">Aphanomyces astaci</name>
    <name type="common">Crayfish plague agent</name>
    <dbReference type="NCBI Taxonomy" id="112090"/>
    <lineage>
        <taxon>Eukaryota</taxon>
        <taxon>Sar</taxon>
        <taxon>Stramenopiles</taxon>
        <taxon>Oomycota</taxon>
        <taxon>Saprolegniomycetes</taxon>
        <taxon>Saprolegniales</taxon>
        <taxon>Verrucalvaceae</taxon>
        <taxon>Aphanomyces</taxon>
    </lineage>
</organism>
<comment type="cofactor">
    <cofactor evidence="1">
        <name>a divalent metal cation</name>
        <dbReference type="ChEBI" id="CHEBI:60240"/>
    </cofactor>
</comment>
<sequence length="292" mass="33245">MTDKAVKESGPEGFRVLTNFTPDEFESVWSIVESTLTCRQNDGRELVLKHYQTWDKHALDFGMKAPTLEKMVMRVIYTVQPILCDHFVTMPTMTDLRGKDAVFRNYPYTNLPIVQRVASEKEKLYFSGKHKFYGVKIEASVSPEGFLVDMSAHEPGSVSDITMFGDRHDVHLSALRKLENETKINDNGGLFQDIPDSRAVLVDKGYVGLTGSTRAIHPKKRPVNGVLDRADLERNTNVSSDRVIVENFFGRVCLLWKVSYSTFVWGTKCYDVIQRLTFALTNFHLALMPLRL</sequence>
<dbReference type="InterPro" id="IPR027806">
    <property type="entry name" value="HARBI1_dom"/>
</dbReference>
<dbReference type="VEuPathDB" id="FungiDB:H257_11648"/>
<name>W4G398_APHAT</name>
<evidence type="ECO:0000256" key="2">
    <source>
        <dbReference type="ARBA" id="ARBA00022723"/>
    </source>
</evidence>
<dbReference type="AlphaFoldDB" id="W4G398"/>
<evidence type="ECO:0000259" key="3">
    <source>
        <dbReference type="Pfam" id="PF13359"/>
    </source>
</evidence>
<dbReference type="GO" id="GO:0046872">
    <property type="term" value="F:metal ion binding"/>
    <property type="evidence" value="ECO:0007669"/>
    <property type="project" value="UniProtKB-KW"/>
</dbReference>
<dbReference type="RefSeq" id="XP_009836950.1">
    <property type="nucleotide sequence ID" value="XM_009838648.1"/>
</dbReference>
<dbReference type="EMBL" id="KI913148">
    <property type="protein sequence ID" value="ETV73524.1"/>
    <property type="molecule type" value="Genomic_DNA"/>
</dbReference>
<evidence type="ECO:0000256" key="1">
    <source>
        <dbReference type="ARBA" id="ARBA00001968"/>
    </source>
</evidence>
<proteinExistence type="predicted"/>